<reference evidence="1 2" key="1">
    <citation type="submission" date="2019-03" db="EMBL/GenBank/DDBJ databases">
        <title>First draft genome of Liparis tanakae, snailfish: a comprehensive survey of snailfish specific genes.</title>
        <authorList>
            <person name="Kim W."/>
            <person name="Song I."/>
            <person name="Jeong J.-H."/>
            <person name="Kim D."/>
            <person name="Kim S."/>
            <person name="Ryu S."/>
            <person name="Song J.Y."/>
            <person name="Lee S.K."/>
        </authorList>
    </citation>
    <scope>NUCLEOTIDE SEQUENCE [LARGE SCALE GENOMIC DNA]</scope>
    <source>
        <tissue evidence="1">Muscle</tissue>
    </source>
</reference>
<accession>A0A4Z2GNY8</accession>
<comment type="caution">
    <text evidence="1">The sequence shown here is derived from an EMBL/GenBank/DDBJ whole genome shotgun (WGS) entry which is preliminary data.</text>
</comment>
<dbReference type="EMBL" id="SRLO01000458">
    <property type="protein sequence ID" value="TNN55358.1"/>
    <property type="molecule type" value="Genomic_DNA"/>
</dbReference>
<evidence type="ECO:0000313" key="2">
    <source>
        <dbReference type="Proteomes" id="UP000314294"/>
    </source>
</evidence>
<keyword evidence="2" id="KW-1185">Reference proteome</keyword>
<name>A0A4Z2GNY8_9TELE</name>
<dbReference type="Proteomes" id="UP000314294">
    <property type="component" value="Unassembled WGS sequence"/>
</dbReference>
<sequence>MCSRIAAVERANIHHELIGLGSEQKRLHSDEKRMNYPAIKHEEMLSAVAHGSGLMVPAGVRPHDTRNQAALSQPSATIAPQCCAYVYRERHAAAISSKRVNRMPLSHCASQMIDNERLAH</sequence>
<organism evidence="1 2">
    <name type="scientific">Liparis tanakae</name>
    <name type="common">Tanaka's snailfish</name>
    <dbReference type="NCBI Taxonomy" id="230148"/>
    <lineage>
        <taxon>Eukaryota</taxon>
        <taxon>Metazoa</taxon>
        <taxon>Chordata</taxon>
        <taxon>Craniata</taxon>
        <taxon>Vertebrata</taxon>
        <taxon>Euteleostomi</taxon>
        <taxon>Actinopterygii</taxon>
        <taxon>Neopterygii</taxon>
        <taxon>Teleostei</taxon>
        <taxon>Neoteleostei</taxon>
        <taxon>Acanthomorphata</taxon>
        <taxon>Eupercaria</taxon>
        <taxon>Perciformes</taxon>
        <taxon>Cottioidei</taxon>
        <taxon>Cottales</taxon>
        <taxon>Liparidae</taxon>
        <taxon>Liparis</taxon>
    </lineage>
</organism>
<dbReference type="AlphaFoldDB" id="A0A4Z2GNY8"/>
<protein>
    <submittedName>
        <fullName evidence="1">Uncharacterized protein</fullName>
    </submittedName>
</protein>
<evidence type="ECO:0000313" key="1">
    <source>
        <dbReference type="EMBL" id="TNN55358.1"/>
    </source>
</evidence>
<proteinExistence type="predicted"/>
<gene>
    <name evidence="1" type="ORF">EYF80_034431</name>
</gene>